<evidence type="ECO:0000313" key="9">
    <source>
        <dbReference type="Proteomes" id="UP000260457"/>
    </source>
</evidence>
<evidence type="ECO:0000256" key="1">
    <source>
        <dbReference type="ARBA" id="ARBA00023015"/>
    </source>
</evidence>
<dbReference type="InterPro" id="IPR036390">
    <property type="entry name" value="WH_DNA-bd_sf"/>
</dbReference>
<dbReference type="SMART" id="SM00346">
    <property type="entry name" value="HTH_ICLR"/>
    <property type="match status" value="1"/>
</dbReference>
<dbReference type="RefSeq" id="WP_098174876.1">
    <property type="nucleotide sequence ID" value="NZ_CP030926.1"/>
</dbReference>
<accession>A0AAX0S6J1</accession>
<evidence type="ECO:0000259" key="4">
    <source>
        <dbReference type="PROSITE" id="PS51077"/>
    </source>
</evidence>
<keyword evidence="9" id="KW-1185">Reference proteome</keyword>
<dbReference type="Proteomes" id="UP000260457">
    <property type="component" value="Chromosome"/>
</dbReference>
<sequence>MEIVKSGSTIQSLQIGMSIIDLLASQRNPLRFSDIQESTEITKSNLYKYLNTLTQLELLYRDKTTGMYSLGSKLIQYGMAAIGNEDVTSRITPYLQEISHHTSCTVLFSVWTYDGPITAKIWNSNQNLNIGAQLGTRLPPSSSSGKVFTVFQDSSITADWIEKDNNVSAAFHRGTKEYQAIQKYKIAFAKEPLVPSVSSMSIPIFNYNAELLGAITAVGFTESIPDHYEDPLSQYLRKSFLEISNIFGYSEE</sequence>
<feature type="domain" description="HTH iclR-type" evidence="4">
    <location>
        <begin position="10"/>
        <end position="72"/>
    </location>
</feature>
<dbReference type="Proteomes" id="UP000220106">
    <property type="component" value="Unassembled WGS sequence"/>
</dbReference>
<organism evidence="7 8">
    <name type="scientific">Peribacillus butanolivorans</name>
    <dbReference type="NCBI Taxonomy" id="421767"/>
    <lineage>
        <taxon>Bacteria</taxon>
        <taxon>Bacillati</taxon>
        <taxon>Bacillota</taxon>
        <taxon>Bacilli</taxon>
        <taxon>Bacillales</taxon>
        <taxon>Bacillaceae</taxon>
        <taxon>Peribacillus</taxon>
    </lineage>
</organism>
<reference evidence="7 8" key="1">
    <citation type="submission" date="2017-09" db="EMBL/GenBank/DDBJ databases">
        <title>Large-scale bioinformatics analysis of Bacillus genomes uncovers conserved roles of natural products in bacterial physiology.</title>
        <authorList>
            <consortium name="Agbiome Team Llc"/>
            <person name="Bleich R.M."/>
            <person name="Kirk G.J."/>
            <person name="Santa Maria K.C."/>
            <person name="Allen S.E."/>
            <person name="Farag S."/>
            <person name="Shank E.A."/>
            <person name="Bowers A."/>
        </authorList>
    </citation>
    <scope>NUCLEOTIDE SEQUENCE [LARGE SCALE GENOMIC DNA]</scope>
    <source>
        <strain evidence="7 8">AFS003229</strain>
    </source>
</reference>
<dbReference type="GO" id="GO:0003677">
    <property type="term" value="F:DNA binding"/>
    <property type="evidence" value="ECO:0007669"/>
    <property type="project" value="UniProtKB-KW"/>
</dbReference>
<protein>
    <submittedName>
        <fullName evidence="7">IclR family transcriptional regulator</fullName>
    </submittedName>
</protein>
<dbReference type="KEGG" id="pbut:DTO10_18620"/>
<dbReference type="PROSITE" id="PS51077">
    <property type="entry name" value="HTH_ICLR"/>
    <property type="match status" value="1"/>
</dbReference>
<dbReference type="PANTHER" id="PTHR30136">
    <property type="entry name" value="HELIX-TURN-HELIX TRANSCRIPTIONAL REGULATOR, ICLR FAMILY"/>
    <property type="match status" value="1"/>
</dbReference>
<evidence type="ECO:0000313" key="8">
    <source>
        <dbReference type="Proteomes" id="UP000220106"/>
    </source>
</evidence>
<feature type="domain" description="IclR-ED" evidence="5">
    <location>
        <begin position="73"/>
        <end position="249"/>
    </location>
</feature>
<evidence type="ECO:0000256" key="3">
    <source>
        <dbReference type="ARBA" id="ARBA00023163"/>
    </source>
</evidence>
<dbReference type="SUPFAM" id="SSF46785">
    <property type="entry name" value="Winged helix' DNA-binding domain"/>
    <property type="match status" value="1"/>
</dbReference>
<name>A0AAX0S6J1_9BACI</name>
<dbReference type="PROSITE" id="PS51078">
    <property type="entry name" value="ICLR_ED"/>
    <property type="match status" value="1"/>
</dbReference>
<evidence type="ECO:0000313" key="6">
    <source>
        <dbReference type="EMBL" id="AXN40181.1"/>
    </source>
</evidence>
<dbReference type="PANTHER" id="PTHR30136:SF8">
    <property type="entry name" value="TRANSCRIPTIONAL REGULATORY PROTEIN"/>
    <property type="match status" value="1"/>
</dbReference>
<dbReference type="EMBL" id="NUEQ01000007">
    <property type="protein sequence ID" value="PEJ36877.1"/>
    <property type="molecule type" value="Genomic_DNA"/>
</dbReference>
<dbReference type="InterPro" id="IPR005471">
    <property type="entry name" value="Tscrpt_reg_IclR_N"/>
</dbReference>
<dbReference type="EMBL" id="CP030926">
    <property type="protein sequence ID" value="AXN40181.1"/>
    <property type="molecule type" value="Genomic_DNA"/>
</dbReference>
<evidence type="ECO:0000259" key="5">
    <source>
        <dbReference type="PROSITE" id="PS51078"/>
    </source>
</evidence>
<dbReference type="InterPro" id="IPR050707">
    <property type="entry name" value="HTH_MetabolicPath_Reg"/>
</dbReference>
<dbReference type="Pfam" id="PF09339">
    <property type="entry name" value="HTH_IclR"/>
    <property type="match status" value="1"/>
</dbReference>
<gene>
    <name evidence="7" type="ORF">CN689_03260</name>
    <name evidence="6" type="ORF">DTO10_18620</name>
</gene>
<reference evidence="6 9" key="2">
    <citation type="submission" date="2018-07" db="EMBL/GenBank/DDBJ databases">
        <title>The molecular basis for the intramolecular migration of carboxyl group in the catabolism of para-hydroxybenzoate via gentisate.</title>
        <authorList>
            <person name="Zhao H."/>
            <person name="Xu Y."/>
            <person name="Lin S."/>
            <person name="Spain J.C."/>
            <person name="Zhou N.-Y."/>
        </authorList>
    </citation>
    <scope>NUCLEOTIDE SEQUENCE [LARGE SCALE GENOMIC DNA]</scope>
    <source>
        <strain evidence="6 9">PHB-7a</strain>
    </source>
</reference>
<dbReference type="GO" id="GO:0003700">
    <property type="term" value="F:DNA-binding transcription factor activity"/>
    <property type="evidence" value="ECO:0007669"/>
    <property type="project" value="TreeGrafter"/>
</dbReference>
<proteinExistence type="predicted"/>
<dbReference type="Gene3D" id="1.10.10.10">
    <property type="entry name" value="Winged helix-like DNA-binding domain superfamily/Winged helix DNA-binding domain"/>
    <property type="match status" value="1"/>
</dbReference>
<dbReference type="InterPro" id="IPR029016">
    <property type="entry name" value="GAF-like_dom_sf"/>
</dbReference>
<dbReference type="InterPro" id="IPR014757">
    <property type="entry name" value="Tscrpt_reg_IclR_C"/>
</dbReference>
<dbReference type="Pfam" id="PF01614">
    <property type="entry name" value="IclR_C"/>
    <property type="match status" value="1"/>
</dbReference>
<dbReference type="AlphaFoldDB" id="A0AAX0S6J1"/>
<dbReference type="InterPro" id="IPR036388">
    <property type="entry name" value="WH-like_DNA-bd_sf"/>
</dbReference>
<evidence type="ECO:0000256" key="2">
    <source>
        <dbReference type="ARBA" id="ARBA00023125"/>
    </source>
</evidence>
<dbReference type="Gene3D" id="3.30.450.40">
    <property type="match status" value="1"/>
</dbReference>
<keyword evidence="3" id="KW-0804">Transcription</keyword>
<evidence type="ECO:0000313" key="7">
    <source>
        <dbReference type="EMBL" id="PEJ36877.1"/>
    </source>
</evidence>
<keyword evidence="2" id="KW-0238">DNA-binding</keyword>
<keyword evidence="1" id="KW-0805">Transcription regulation</keyword>
<dbReference type="SUPFAM" id="SSF55781">
    <property type="entry name" value="GAF domain-like"/>
    <property type="match status" value="1"/>
</dbReference>
<dbReference type="GO" id="GO:0045892">
    <property type="term" value="P:negative regulation of DNA-templated transcription"/>
    <property type="evidence" value="ECO:0007669"/>
    <property type="project" value="TreeGrafter"/>
</dbReference>